<feature type="region of interest" description="Disordered" evidence="2">
    <location>
        <begin position="322"/>
        <end position="351"/>
    </location>
</feature>
<organism evidence="3 4">
    <name type="scientific">Thelohanellus kitauei</name>
    <name type="common">Myxosporean</name>
    <dbReference type="NCBI Taxonomy" id="669202"/>
    <lineage>
        <taxon>Eukaryota</taxon>
        <taxon>Metazoa</taxon>
        <taxon>Cnidaria</taxon>
        <taxon>Myxozoa</taxon>
        <taxon>Myxosporea</taxon>
        <taxon>Bivalvulida</taxon>
        <taxon>Platysporina</taxon>
        <taxon>Myxobolidae</taxon>
        <taxon>Thelohanellus</taxon>
    </lineage>
</organism>
<gene>
    <name evidence="3" type="ORF">RF11_05163</name>
</gene>
<feature type="compositionally biased region" description="Basic and acidic residues" evidence="2">
    <location>
        <begin position="342"/>
        <end position="351"/>
    </location>
</feature>
<evidence type="ECO:0000256" key="2">
    <source>
        <dbReference type="SAM" id="MobiDB-lite"/>
    </source>
</evidence>
<evidence type="ECO:0000256" key="1">
    <source>
        <dbReference type="SAM" id="Coils"/>
    </source>
</evidence>
<feature type="coiled-coil region" evidence="1">
    <location>
        <begin position="711"/>
        <end position="807"/>
    </location>
</feature>
<sequence length="817" mass="96809">MSPYLPTFEDRCGDDIKPYTIKDKSLDTIYPQQIKHSDTNGYIDTHNIPEKEMHNYGFVHGMPPTAPMKHANAKVEYITNIQIDCFHDIHLSGCNQPIPLFKAEANVKTYGCDHTVHKDEFVRDFQIKKCNEHVQRKELDNLYQFSLSDGNLAIRCCQNRHRYQESINNPTPLCDPNKKQSELCPTTLNYQCRHDKQISKCYHNLPLEVYDQIVPQYGGTFMVPTHEFNRNFLRSGYSHDIPSSQYGYHIPQRRFRQNVAQWKYDRNTPRTDSYQRPSNKGCYIDIPEDESEKHFPTYGSIRHNQRSDFNLYPNKFFQSIHESECDQKNQKSGYRHNTPSSKFDHDSSRNRYQDYVPQNGWSNERIRTQPNRQINRYGYDDKTYRSSWGRVNQRSNREDGSQRYRDPHHIQQAFYDHDPPRSKIHWYVDRSRQLHSIHTSKLVERSNKEPLHHTIRNSGQYQNRQRSITQRNNHKFRYSHGTRGIKHDHSYSQKSYHHDIPKYECYKNVPSCKFRYDTRESRSYRDKHEFEYDIHKTEPEQDVNSLKTYPDLTTLSLKNDVNLSTENPDDSLLNVVNSSISLKDTYHINDNTTPNPVIGIDDMNKINKTERNYDKTLSDTHIQNQFNASSIVKEKVMTASTEISKDTHENQSMYPSNTNEKDLINTSYSDIVILQRNNITQEIKLLQQTRKPINDDFLMLEAEFNKTIDSLNQVMDNKTELEANLLDLEKNINESMIAENDTFEINDLIDQMDRLNNEFDNVSQKEEEINARLDEMYPTVEEQYHRLRDIDRKIKELSLELQRLDSLPTYRISQTNR</sequence>
<keyword evidence="1" id="KW-0175">Coiled coil</keyword>
<comment type="caution">
    <text evidence="3">The sequence shown here is derived from an EMBL/GenBank/DDBJ whole genome shotgun (WGS) entry which is preliminary data.</text>
</comment>
<name>A0A0C2MQ31_THEKT</name>
<feature type="compositionally biased region" description="Polar residues" evidence="2">
    <location>
        <begin position="330"/>
        <end position="341"/>
    </location>
</feature>
<keyword evidence="4" id="KW-1185">Reference proteome</keyword>
<evidence type="ECO:0000313" key="3">
    <source>
        <dbReference type="EMBL" id="KII69371.1"/>
    </source>
</evidence>
<proteinExistence type="predicted"/>
<dbReference type="EMBL" id="JWZT01002444">
    <property type="protein sequence ID" value="KII69371.1"/>
    <property type="molecule type" value="Genomic_DNA"/>
</dbReference>
<dbReference type="Proteomes" id="UP000031668">
    <property type="component" value="Unassembled WGS sequence"/>
</dbReference>
<evidence type="ECO:0000313" key="4">
    <source>
        <dbReference type="Proteomes" id="UP000031668"/>
    </source>
</evidence>
<dbReference type="AlphaFoldDB" id="A0A0C2MQ31"/>
<accession>A0A0C2MQ31</accession>
<protein>
    <submittedName>
        <fullName evidence="3">Uncharacterized protein</fullName>
    </submittedName>
</protein>
<reference evidence="3 4" key="1">
    <citation type="journal article" date="2014" name="Genome Biol. Evol.">
        <title>The genome of the myxosporean Thelohanellus kitauei shows adaptations to nutrient acquisition within its fish host.</title>
        <authorList>
            <person name="Yang Y."/>
            <person name="Xiong J."/>
            <person name="Zhou Z."/>
            <person name="Huo F."/>
            <person name="Miao W."/>
            <person name="Ran C."/>
            <person name="Liu Y."/>
            <person name="Zhang J."/>
            <person name="Feng J."/>
            <person name="Wang M."/>
            <person name="Wang M."/>
            <person name="Wang L."/>
            <person name="Yao B."/>
        </authorList>
    </citation>
    <scope>NUCLEOTIDE SEQUENCE [LARGE SCALE GENOMIC DNA]</scope>
    <source>
        <strain evidence="3">Wuqing</strain>
    </source>
</reference>